<dbReference type="EMBL" id="CP013213">
    <property type="protein sequence ID" value="AMC94610.1"/>
    <property type="molecule type" value="Genomic_DNA"/>
</dbReference>
<organism evidence="9 10">
    <name type="scientific">Erysipelothrix larvae</name>
    <dbReference type="NCBI Taxonomy" id="1514105"/>
    <lineage>
        <taxon>Bacteria</taxon>
        <taxon>Bacillati</taxon>
        <taxon>Bacillota</taxon>
        <taxon>Erysipelotrichia</taxon>
        <taxon>Erysipelotrichales</taxon>
        <taxon>Erysipelotrichaceae</taxon>
        <taxon>Erysipelothrix</taxon>
    </lineage>
</organism>
<dbReference type="Gene3D" id="3.40.50.2300">
    <property type="match status" value="1"/>
</dbReference>
<dbReference type="GO" id="GO:0016301">
    <property type="term" value="F:kinase activity"/>
    <property type="evidence" value="ECO:0007669"/>
    <property type="project" value="UniProtKB-KW"/>
</dbReference>
<dbReference type="STRING" id="1514105.AOC36_01415"/>
<evidence type="ECO:0000256" key="5">
    <source>
        <dbReference type="ARBA" id="ARBA00022683"/>
    </source>
</evidence>
<dbReference type="PROSITE" id="PS51100">
    <property type="entry name" value="PTS_EIIB_TYPE_3"/>
    <property type="match status" value="1"/>
</dbReference>
<keyword evidence="6" id="KW-0418">Kinase</keyword>
<keyword evidence="5" id="KW-0598">Phosphotransferase system</keyword>
<dbReference type="InterPro" id="IPR036095">
    <property type="entry name" value="PTS_EIIB-like_sf"/>
</dbReference>
<evidence type="ECO:0000256" key="7">
    <source>
        <dbReference type="PROSITE-ProRule" id="PRU00423"/>
    </source>
</evidence>
<dbReference type="InterPro" id="IPR003501">
    <property type="entry name" value="PTS_EIIB_2/3"/>
</dbReference>
<proteinExistence type="predicted"/>
<dbReference type="CDD" id="cd05564">
    <property type="entry name" value="PTS_IIB_chitobiose_lichenan"/>
    <property type="match status" value="1"/>
</dbReference>
<protein>
    <submittedName>
        <fullName evidence="9">PTS sugar transporter subunit IIB</fullName>
    </submittedName>
</protein>
<keyword evidence="3 9" id="KW-0762">Sugar transport</keyword>
<evidence type="ECO:0000313" key="10">
    <source>
        <dbReference type="Proteomes" id="UP000063781"/>
    </source>
</evidence>
<dbReference type="Proteomes" id="UP000063781">
    <property type="component" value="Chromosome"/>
</dbReference>
<dbReference type="GO" id="GO:0009401">
    <property type="term" value="P:phosphoenolpyruvate-dependent sugar phosphotransferase system"/>
    <property type="evidence" value="ECO:0007669"/>
    <property type="project" value="UniProtKB-KW"/>
</dbReference>
<gene>
    <name evidence="9" type="ORF">AOC36_01415</name>
</gene>
<evidence type="ECO:0000256" key="4">
    <source>
        <dbReference type="ARBA" id="ARBA00022679"/>
    </source>
</evidence>
<dbReference type="PANTHER" id="PTHR34581">
    <property type="entry name" value="PTS SYSTEM N,N'-DIACETYLCHITOBIOSE-SPECIFIC EIIB COMPONENT"/>
    <property type="match status" value="1"/>
</dbReference>
<evidence type="ECO:0000256" key="1">
    <source>
        <dbReference type="ARBA" id="ARBA00022448"/>
    </source>
</evidence>
<feature type="domain" description="PTS EIIB type-3" evidence="8">
    <location>
        <begin position="1"/>
        <end position="100"/>
    </location>
</feature>
<dbReference type="InterPro" id="IPR013012">
    <property type="entry name" value="PTS_EIIB_3"/>
</dbReference>
<dbReference type="InterPro" id="IPR051819">
    <property type="entry name" value="PTS_sugar-specific_EIIB"/>
</dbReference>
<sequence>MKNILLLCNGGMSTSLLVTKMKAYADSIGFECSIEAKPSAFVSKKKPEVDVILIGPQIRHQLKSIKLSVDPIPVEAIDMVAYGMMDGKKVIERVIELTSS</sequence>
<accession>A0A0X8H232</accession>
<dbReference type="AlphaFoldDB" id="A0A0X8H232"/>
<keyword evidence="4" id="KW-0808">Transferase</keyword>
<evidence type="ECO:0000313" key="9">
    <source>
        <dbReference type="EMBL" id="AMC94610.1"/>
    </source>
</evidence>
<feature type="modified residue" description="Phosphocysteine; by EIIA" evidence="7">
    <location>
        <position position="8"/>
    </location>
</feature>
<evidence type="ECO:0000256" key="6">
    <source>
        <dbReference type="ARBA" id="ARBA00022777"/>
    </source>
</evidence>
<dbReference type="SUPFAM" id="SSF52794">
    <property type="entry name" value="PTS system IIB component-like"/>
    <property type="match status" value="1"/>
</dbReference>
<reference evidence="9 10" key="1">
    <citation type="submission" date="2015-10" db="EMBL/GenBank/DDBJ databases">
        <title>Erysipelothrix larvae sp. LV19 isolated from the larval gut of the rhinoceros beetle, Trypoxylus dichotomus.</title>
        <authorList>
            <person name="Lim S."/>
            <person name="Kim B.-C."/>
        </authorList>
    </citation>
    <scope>NUCLEOTIDE SEQUENCE [LARGE SCALE GENOMIC DNA]</scope>
    <source>
        <strain evidence="9 10">LV19</strain>
    </source>
</reference>
<dbReference type="Pfam" id="PF02302">
    <property type="entry name" value="PTS_IIB"/>
    <property type="match status" value="1"/>
</dbReference>
<keyword evidence="10" id="KW-1185">Reference proteome</keyword>
<dbReference type="KEGG" id="erl:AOC36_01415"/>
<evidence type="ECO:0000256" key="3">
    <source>
        <dbReference type="ARBA" id="ARBA00022597"/>
    </source>
</evidence>
<dbReference type="OrthoDB" id="2186177at2"/>
<evidence type="ECO:0000256" key="2">
    <source>
        <dbReference type="ARBA" id="ARBA00022553"/>
    </source>
</evidence>
<name>A0A0X8H232_9FIRM</name>
<keyword evidence="2" id="KW-0597">Phosphoprotein</keyword>
<dbReference type="GO" id="GO:0008982">
    <property type="term" value="F:protein-N(PI)-phosphohistidine-sugar phosphotransferase activity"/>
    <property type="evidence" value="ECO:0007669"/>
    <property type="project" value="InterPro"/>
</dbReference>
<dbReference type="PANTHER" id="PTHR34581:SF2">
    <property type="entry name" value="PTS SYSTEM N,N'-DIACETYLCHITOBIOSE-SPECIFIC EIIB COMPONENT"/>
    <property type="match status" value="1"/>
</dbReference>
<keyword evidence="1" id="KW-0813">Transport</keyword>
<evidence type="ECO:0000259" key="8">
    <source>
        <dbReference type="PROSITE" id="PS51100"/>
    </source>
</evidence>